<evidence type="ECO:0000256" key="6">
    <source>
        <dbReference type="ARBA" id="ARBA00023235"/>
    </source>
</evidence>
<keyword evidence="12" id="KW-1185">Reference proteome</keyword>
<keyword evidence="6 9" id="KW-0413">Isomerase</keyword>
<accession>A0A1Y0CVK2</accession>
<evidence type="ECO:0000256" key="7">
    <source>
        <dbReference type="PIRSR" id="PIRSR606225-1"/>
    </source>
</evidence>
<evidence type="ECO:0000256" key="2">
    <source>
        <dbReference type="ARBA" id="ARBA00002876"/>
    </source>
</evidence>
<dbReference type="GO" id="GO:0000455">
    <property type="term" value="P:enzyme-directed rRNA pseudouridine synthesis"/>
    <property type="evidence" value="ECO:0007669"/>
    <property type="project" value="UniProtKB-ARBA"/>
</dbReference>
<dbReference type="CDD" id="cd00165">
    <property type="entry name" value="S4"/>
    <property type="match status" value="1"/>
</dbReference>
<evidence type="ECO:0000256" key="5">
    <source>
        <dbReference type="ARBA" id="ARBA00022884"/>
    </source>
</evidence>
<dbReference type="SUPFAM" id="SSF55120">
    <property type="entry name" value="Pseudouridine synthase"/>
    <property type="match status" value="1"/>
</dbReference>
<organism evidence="11 12">
    <name type="scientific">Oceanisphaera avium</name>
    <dbReference type="NCBI Taxonomy" id="1903694"/>
    <lineage>
        <taxon>Bacteria</taxon>
        <taxon>Pseudomonadati</taxon>
        <taxon>Pseudomonadota</taxon>
        <taxon>Gammaproteobacteria</taxon>
        <taxon>Aeromonadales</taxon>
        <taxon>Aeromonadaceae</taxon>
        <taxon>Oceanisphaera</taxon>
    </lineage>
</organism>
<gene>
    <name evidence="11" type="ORF">CBP12_03705</name>
</gene>
<dbReference type="OrthoDB" id="9807829at2"/>
<protein>
    <recommendedName>
        <fullName evidence="9">Pseudouridine synthase</fullName>
        <ecNumber evidence="9">5.4.99.-</ecNumber>
    </recommendedName>
</protein>
<dbReference type="Proteomes" id="UP000243793">
    <property type="component" value="Chromosome"/>
</dbReference>
<name>A0A1Y0CVK2_9GAMM</name>
<evidence type="ECO:0000259" key="10">
    <source>
        <dbReference type="SMART" id="SM00363"/>
    </source>
</evidence>
<comment type="catalytic activity">
    <reaction evidence="9">
        <text>a uridine in RNA = a pseudouridine in RNA</text>
        <dbReference type="Rhea" id="RHEA:48348"/>
        <dbReference type="Rhea" id="RHEA-COMP:12068"/>
        <dbReference type="Rhea" id="RHEA-COMP:12069"/>
        <dbReference type="ChEBI" id="CHEBI:65314"/>
        <dbReference type="ChEBI" id="CHEBI:65315"/>
    </reaction>
</comment>
<evidence type="ECO:0000256" key="1">
    <source>
        <dbReference type="ARBA" id="ARBA00000381"/>
    </source>
</evidence>
<evidence type="ECO:0000256" key="9">
    <source>
        <dbReference type="RuleBase" id="RU362028"/>
    </source>
</evidence>
<dbReference type="SMART" id="SM00363">
    <property type="entry name" value="S4"/>
    <property type="match status" value="1"/>
</dbReference>
<dbReference type="PROSITE" id="PS01129">
    <property type="entry name" value="PSI_RLU"/>
    <property type="match status" value="1"/>
</dbReference>
<dbReference type="AlphaFoldDB" id="A0A1Y0CVK2"/>
<dbReference type="InterPro" id="IPR006224">
    <property type="entry name" value="PsdUridine_synth_RluA-like_CS"/>
</dbReference>
<comment type="function">
    <text evidence="2">Responsible for synthesis of pseudouridine from uracil at positions 955, 2504 and 2580 in 23S ribosomal RNA.</text>
</comment>
<dbReference type="KEGG" id="ocm:CBP12_03705"/>
<evidence type="ECO:0000256" key="3">
    <source>
        <dbReference type="ARBA" id="ARBA00010876"/>
    </source>
</evidence>
<dbReference type="GO" id="GO:0160141">
    <property type="term" value="F:23S rRNA pseudouridine(955/2504/2580) synthase activity"/>
    <property type="evidence" value="ECO:0007669"/>
    <property type="project" value="UniProtKB-EC"/>
</dbReference>
<keyword evidence="5 8" id="KW-0694">RNA-binding</keyword>
<dbReference type="RefSeq" id="WP_086963068.1">
    <property type="nucleotide sequence ID" value="NZ_CP021376.1"/>
</dbReference>
<reference evidence="12" key="1">
    <citation type="submission" date="2017-05" db="EMBL/GenBank/DDBJ databases">
        <authorList>
            <person name="Sung H."/>
        </authorList>
    </citation>
    <scope>NUCLEOTIDE SEQUENCE [LARGE SCALE GENOMIC DNA]</scope>
    <source>
        <strain evidence="12">AMac2203</strain>
    </source>
</reference>
<dbReference type="Gene3D" id="3.30.2350.10">
    <property type="entry name" value="Pseudouridine synthase"/>
    <property type="match status" value="1"/>
</dbReference>
<dbReference type="NCBIfam" id="TIGR00005">
    <property type="entry name" value="rluA_subfam"/>
    <property type="match status" value="1"/>
</dbReference>
<dbReference type="PANTHER" id="PTHR21600">
    <property type="entry name" value="MITOCHONDRIAL RNA PSEUDOURIDINE SYNTHASE"/>
    <property type="match status" value="1"/>
</dbReference>
<dbReference type="InterPro" id="IPR006225">
    <property type="entry name" value="PsdUridine_synth_RluC/D"/>
</dbReference>
<feature type="active site" evidence="7">
    <location>
        <position position="145"/>
    </location>
</feature>
<proteinExistence type="inferred from homology"/>
<dbReference type="Gene3D" id="3.10.290.10">
    <property type="entry name" value="RNA-binding S4 domain"/>
    <property type="match status" value="1"/>
</dbReference>
<dbReference type="InterPro" id="IPR050188">
    <property type="entry name" value="RluA_PseudoU_synthase"/>
</dbReference>
<dbReference type="NCBIfam" id="NF008249">
    <property type="entry name" value="PRK11025.1"/>
    <property type="match status" value="1"/>
</dbReference>
<dbReference type="InterPro" id="IPR006145">
    <property type="entry name" value="PsdUridine_synth_RsuA/RluA"/>
</dbReference>
<comment type="similarity">
    <text evidence="3 9">Belongs to the pseudouridine synthase RluA family.</text>
</comment>
<dbReference type="SUPFAM" id="SSF55174">
    <property type="entry name" value="Alpha-L RNA-binding motif"/>
    <property type="match status" value="1"/>
</dbReference>
<evidence type="ECO:0000313" key="12">
    <source>
        <dbReference type="Proteomes" id="UP000243793"/>
    </source>
</evidence>
<dbReference type="EC" id="5.4.99.-" evidence="9"/>
<dbReference type="InterPro" id="IPR036986">
    <property type="entry name" value="S4_RNA-bd_sf"/>
</dbReference>
<evidence type="ECO:0000313" key="11">
    <source>
        <dbReference type="EMBL" id="ART79363.1"/>
    </source>
</evidence>
<keyword evidence="4" id="KW-0698">rRNA processing</keyword>
<dbReference type="GO" id="GO:0003723">
    <property type="term" value="F:RNA binding"/>
    <property type="evidence" value="ECO:0007669"/>
    <property type="project" value="UniProtKB-KW"/>
</dbReference>
<dbReference type="PROSITE" id="PS50889">
    <property type="entry name" value="S4"/>
    <property type="match status" value="1"/>
</dbReference>
<feature type="domain" description="RNA-binding S4" evidence="10">
    <location>
        <begin position="21"/>
        <end position="80"/>
    </location>
</feature>
<evidence type="ECO:0000256" key="4">
    <source>
        <dbReference type="ARBA" id="ARBA00022552"/>
    </source>
</evidence>
<dbReference type="PANTHER" id="PTHR21600:SF92">
    <property type="entry name" value="RIBOSOMAL LARGE SUBUNIT PSEUDOURIDINE SYNTHASE C"/>
    <property type="match status" value="1"/>
</dbReference>
<dbReference type="FunFam" id="3.10.290.10:FF:000010">
    <property type="entry name" value="Pseudouridine synthase"/>
    <property type="match status" value="1"/>
</dbReference>
<sequence>MKPEQQHSVQLLTIDDEYQGQRIDNFLRTQLKGVPKTLIYRIVRKGEVRVNKKRIKPEYKLQAGDVVRIPPVRVAERAAPVPANKLDEVQPLEAAILYEDEALLIINKPAGMAVHGGSGLSYGLIEGLRALRPEARFLELVHRLDRDTSGLLLVAKKRSMLRNLHEQLREKTVEKHYFALVAGHWPAKQRAIKAPLRKIELPSGDRVVSVDTREGKASDTRFRIVQQYEQATLLDCSPITGRTHQIRVHTLAGGHPIAGDNKYGDQEFDSQMRQLGLTRLFLHACRLRFFHPVTQEQMTIEAPLEPSLETLLTKLKKR</sequence>
<dbReference type="InterPro" id="IPR020103">
    <property type="entry name" value="PsdUridine_synth_cat_dom_sf"/>
</dbReference>
<comment type="catalytic activity">
    <reaction evidence="1">
        <text>uridine(955/2504/2580) in 23S rRNA = pseudouridine(955/2504/2580) in 23S rRNA</text>
        <dbReference type="Rhea" id="RHEA:42528"/>
        <dbReference type="Rhea" id="RHEA-COMP:10099"/>
        <dbReference type="Rhea" id="RHEA-COMP:10100"/>
        <dbReference type="ChEBI" id="CHEBI:65314"/>
        <dbReference type="ChEBI" id="CHEBI:65315"/>
        <dbReference type="EC" id="5.4.99.24"/>
    </reaction>
</comment>
<dbReference type="Pfam" id="PF01479">
    <property type="entry name" value="S4"/>
    <property type="match status" value="1"/>
</dbReference>
<dbReference type="CDD" id="cd02869">
    <property type="entry name" value="PseudoU_synth_RluA_like"/>
    <property type="match status" value="1"/>
</dbReference>
<dbReference type="Pfam" id="PF00849">
    <property type="entry name" value="PseudoU_synth_2"/>
    <property type="match status" value="1"/>
</dbReference>
<dbReference type="InterPro" id="IPR002942">
    <property type="entry name" value="S4_RNA-bd"/>
</dbReference>
<evidence type="ECO:0000256" key="8">
    <source>
        <dbReference type="PROSITE-ProRule" id="PRU00182"/>
    </source>
</evidence>
<dbReference type="EMBL" id="CP021376">
    <property type="protein sequence ID" value="ART79363.1"/>
    <property type="molecule type" value="Genomic_DNA"/>
</dbReference>